<sequence>DDLWWAAFHLVPCLHFGQEDLFIELLQKIVFPIYDLTPIETSAFSETISNSTVPWPPVHESFSRGLAFHAHKLYGEYFADLFQRRSASASDFTLCILSYTINEDVKTFGLDKEKISSNLCTWPFTLSDEDL</sequence>
<dbReference type="EMBL" id="CABIJS010000111">
    <property type="protein sequence ID" value="VUZ43623.1"/>
    <property type="molecule type" value="Genomic_DNA"/>
</dbReference>
<reference evidence="1 2" key="1">
    <citation type="submission" date="2019-07" db="EMBL/GenBank/DDBJ databases">
        <authorList>
            <person name="Jastrzebski P J."/>
            <person name="Paukszto L."/>
            <person name="Jastrzebski P J."/>
        </authorList>
    </citation>
    <scope>NUCLEOTIDE SEQUENCE [LARGE SCALE GENOMIC DNA]</scope>
    <source>
        <strain evidence="1 2">WMS-il1</strain>
    </source>
</reference>
<evidence type="ECO:0000313" key="1">
    <source>
        <dbReference type="EMBL" id="VUZ43623.1"/>
    </source>
</evidence>
<accession>A0A564YAL8</accession>
<dbReference type="Proteomes" id="UP000321570">
    <property type="component" value="Unassembled WGS sequence"/>
</dbReference>
<feature type="non-terminal residue" evidence="1">
    <location>
        <position position="1"/>
    </location>
</feature>
<evidence type="ECO:0000313" key="2">
    <source>
        <dbReference type="Proteomes" id="UP000321570"/>
    </source>
</evidence>
<keyword evidence="2" id="KW-1185">Reference proteome</keyword>
<organism evidence="1 2">
    <name type="scientific">Hymenolepis diminuta</name>
    <name type="common">Rat tapeworm</name>
    <dbReference type="NCBI Taxonomy" id="6216"/>
    <lineage>
        <taxon>Eukaryota</taxon>
        <taxon>Metazoa</taxon>
        <taxon>Spiralia</taxon>
        <taxon>Lophotrochozoa</taxon>
        <taxon>Platyhelminthes</taxon>
        <taxon>Cestoda</taxon>
        <taxon>Eucestoda</taxon>
        <taxon>Cyclophyllidea</taxon>
        <taxon>Hymenolepididae</taxon>
        <taxon>Hymenolepis</taxon>
    </lineage>
</organism>
<proteinExistence type="predicted"/>
<name>A0A564YAL8_HYMDI</name>
<dbReference type="AlphaFoldDB" id="A0A564YAL8"/>
<gene>
    <name evidence="1" type="ORF">WMSIL1_LOCUS4058</name>
</gene>
<protein>
    <submittedName>
        <fullName evidence="1">Uncharacterized protein</fullName>
    </submittedName>
</protein>